<dbReference type="PROSITE" id="PS50157">
    <property type="entry name" value="ZINC_FINGER_C2H2_2"/>
    <property type="match status" value="1"/>
</dbReference>
<dbReference type="InterPro" id="IPR036236">
    <property type="entry name" value="Znf_C2H2_sf"/>
</dbReference>
<dbReference type="Gene3D" id="3.30.160.60">
    <property type="entry name" value="Classic Zinc Finger"/>
    <property type="match status" value="1"/>
</dbReference>
<dbReference type="EMBL" id="GEDC01026572">
    <property type="protein sequence ID" value="JAS10726.1"/>
    <property type="molecule type" value="Transcribed_RNA"/>
</dbReference>
<dbReference type="PROSITE" id="PS00028">
    <property type="entry name" value="ZINC_FINGER_C2H2_1"/>
    <property type="match status" value="1"/>
</dbReference>
<dbReference type="InterPro" id="IPR013087">
    <property type="entry name" value="Znf_C2H2_type"/>
</dbReference>
<name>A0A1B6CB78_9HEMI</name>
<feature type="domain" description="C2H2-type" evidence="2">
    <location>
        <begin position="87"/>
        <end position="110"/>
    </location>
</feature>
<organism evidence="3">
    <name type="scientific">Clastoptera arizonana</name>
    <name type="common">Arizona spittle bug</name>
    <dbReference type="NCBI Taxonomy" id="38151"/>
    <lineage>
        <taxon>Eukaryota</taxon>
        <taxon>Metazoa</taxon>
        <taxon>Ecdysozoa</taxon>
        <taxon>Arthropoda</taxon>
        <taxon>Hexapoda</taxon>
        <taxon>Insecta</taxon>
        <taxon>Pterygota</taxon>
        <taxon>Neoptera</taxon>
        <taxon>Paraneoptera</taxon>
        <taxon>Hemiptera</taxon>
        <taxon>Auchenorrhyncha</taxon>
        <taxon>Cercopoidea</taxon>
        <taxon>Clastopteridae</taxon>
        <taxon>Clastoptera</taxon>
    </lineage>
</organism>
<keyword evidence="1" id="KW-0862">Zinc</keyword>
<dbReference type="SMART" id="SM00355">
    <property type="entry name" value="ZnF_C2H2"/>
    <property type="match status" value="1"/>
</dbReference>
<evidence type="ECO:0000313" key="3">
    <source>
        <dbReference type="EMBL" id="JAS10726.1"/>
    </source>
</evidence>
<evidence type="ECO:0000259" key="2">
    <source>
        <dbReference type="PROSITE" id="PS50157"/>
    </source>
</evidence>
<proteinExistence type="predicted"/>
<reference evidence="3" key="1">
    <citation type="submission" date="2015-12" db="EMBL/GenBank/DDBJ databases">
        <title>De novo transcriptome assembly of four potential Pierce s Disease insect vectors from Arizona vineyards.</title>
        <authorList>
            <person name="Tassone E.E."/>
        </authorList>
    </citation>
    <scope>NUCLEOTIDE SEQUENCE</scope>
</reference>
<evidence type="ECO:0000256" key="1">
    <source>
        <dbReference type="PROSITE-ProRule" id="PRU00042"/>
    </source>
</evidence>
<dbReference type="GO" id="GO:0008270">
    <property type="term" value="F:zinc ion binding"/>
    <property type="evidence" value="ECO:0007669"/>
    <property type="project" value="UniProtKB-KW"/>
</dbReference>
<dbReference type="SUPFAM" id="SSF57667">
    <property type="entry name" value="beta-beta-alpha zinc fingers"/>
    <property type="match status" value="1"/>
</dbReference>
<accession>A0A1B6CB78</accession>
<protein>
    <recommendedName>
        <fullName evidence="2">C2H2-type domain-containing protein</fullName>
    </recommendedName>
</protein>
<dbReference type="AlphaFoldDB" id="A0A1B6CB78"/>
<gene>
    <name evidence="3" type="ORF">g.766</name>
</gene>
<keyword evidence="1" id="KW-0863">Zinc-finger</keyword>
<sequence length="115" mass="13676">MCYVVFYTFTDFFQKQFYNSVVMKNISKKMKLPPGCYEINEESSEKLRSTLPLGWISAFVCACGRNYKLLSSLRLHHRYECGKEPSLSCQYCDKKFYHKGNMKRHLITVHQEFLH</sequence>
<keyword evidence="1" id="KW-0479">Metal-binding</keyword>